<comment type="caution">
    <text evidence="1">The sequence shown here is derived from an EMBL/GenBank/DDBJ whole genome shotgun (WGS) entry which is preliminary data.</text>
</comment>
<protein>
    <recommendedName>
        <fullName evidence="3">DinB family protein</fullName>
    </recommendedName>
</protein>
<dbReference type="AlphaFoldDB" id="A0A537JVW4"/>
<evidence type="ECO:0008006" key="3">
    <source>
        <dbReference type="Google" id="ProtNLM"/>
    </source>
</evidence>
<dbReference type="Proteomes" id="UP000318509">
    <property type="component" value="Unassembled WGS sequence"/>
</dbReference>
<feature type="non-terminal residue" evidence="1">
    <location>
        <position position="129"/>
    </location>
</feature>
<evidence type="ECO:0000313" key="2">
    <source>
        <dbReference type="Proteomes" id="UP000318509"/>
    </source>
</evidence>
<name>A0A537JVW4_9BACT</name>
<reference evidence="1 2" key="1">
    <citation type="journal article" date="2019" name="Nat. Microbiol.">
        <title>Mediterranean grassland soil C-N compound turnover is dependent on rainfall and depth, and is mediated by genomically divergent microorganisms.</title>
        <authorList>
            <person name="Diamond S."/>
            <person name="Andeer P.F."/>
            <person name="Li Z."/>
            <person name="Crits-Christoph A."/>
            <person name="Burstein D."/>
            <person name="Anantharaman K."/>
            <person name="Lane K.R."/>
            <person name="Thomas B.C."/>
            <person name="Pan C."/>
            <person name="Northen T.R."/>
            <person name="Banfield J.F."/>
        </authorList>
    </citation>
    <scope>NUCLEOTIDE SEQUENCE [LARGE SCALE GENOMIC DNA]</scope>
    <source>
        <strain evidence="1">NP_3</strain>
    </source>
</reference>
<organism evidence="1 2">
    <name type="scientific">Candidatus Segetimicrobium genomatis</name>
    <dbReference type="NCBI Taxonomy" id="2569760"/>
    <lineage>
        <taxon>Bacteria</taxon>
        <taxon>Bacillati</taxon>
        <taxon>Candidatus Sysuimicrobiota</taxon>
        <taxon>Candidatus Sysuimicrobiia</taxon>
        <taxon>Candidatus Sysuimicrobiales</taxon>
        <taxon>Candidatus Segetimicrobiaceae</taxon>
        <taxon>Candidatus Segetimicrobium</taxon>
    </lineage>
</organism>
<dbReference type="EMBL" id="VBAK01000158">
    <property type="protein sequence ID" value="TMI87432.1"/>
    <property type="molecule type" value="Genomic_DNA"/>
</dbReference>
<gene>
    <name evidence="1" type="ORF">E6H00_15630</name>
</gene>
<proteinExistence type="predicted"/>
<accession>A0A537JVW4</accession>
<sequence>MSAIEETGSGADRRWLRHSVATLAYRGGKVLRGAPPGFAEFRLSETTRTPGEILAHLGDLLEWALSMARGDRAWHDSAALPWDAGVERFFASLAAFDAYLASGAPLVAPAEKLFQGPIADALTHVGQIA</sequence>
<evidence type="ECO:0000313" key="1">
    <source>
        <dbReference type="EMBL" id="TMI87432.1"/>
    </source>
</evidence>